<evidence type="ECO:0000313" key="1">
    <source>
        <dbReference type="EMBL" id="SDC35354.1"/>
    </source>
</evidence>
<sequence length="132" mass="15782">MEKRRITYDNELEIMIEEYLANPLEAELERVIDGLEEEELAERRAKVQSVLEGREKFEIPSAQILHNIMEVWRAFRPSVYKKLKRMEIMPLEAERLLQEQGRIKSKLPYNRETTDMFTLIGKDQDPLNEYPE</sequence>
<dbReference type="Proteomes" id="UP000198943">
    <property type="component" value="Unassembled WGS sequence"/>
</dbReference>
<organism evidence="1 2">
    <name type="scientific">Succiniclasticum ruminis</name>
    <dbReference type="NCBI Taxonomy" id="40841"/>
    <lineage>
        <taxon>Bacteria</taxon>
        <taxon>Bacillati</taxon>
        <taxon>Bacillota</taxon>
        <taxon>Negativicutes</taxon>
        <taxon>Acidaminococcales</taxon>
        <taxon>Acidaminococcaceae</taxon>
        <taxon>Succiniclasticum</taxon>
    </lineage>
</organism>
<reference evidence="2" key="1">
    <citation type="submission" date="2016-10" db="EMBL/GenBank/DDBJ databases">
        <authorList>
            <person name="Varghese N."/>
            <person name="Submissions S."/>
        </authorList>
    </citation>
    <scope>NUCLEOTIDE SEQUENCE [LARGE SCALE GENOMIC DNA]</scope>
    <source>
        <strain evidence="2">DSM 11005</strain>
    </source>
</reference>
<protein>
    <submittedName>
        <fullName evidence="1">Uncharacterized protein</fullName>
    </submittedName>
</protein>
<accession>A0A1G6KWJ6</accession>
<evidence type="ECO:0000313" key="2">
    <source>
        <dbReference type="Proteomes" id="UP000198943"/>
    </source>
</evidence>
<dbReference type="AlphaFoldDB" id="A0A1G6KWJ6"/>
<proteinExistence type="predicted"/>
<name>A0A1G6KWJ6_9FIRM</name>
<keyword evidence="2" id="KW-1185">Reference proteome</keyword>
<dbReference type="RefSeq" id="WP_093730070.1">
    <property type="nucleotide sequence ID" value="NZ_FMYW01000005.1"/>
</dbReference>
<gene>
    <name evidence="1" type="ORF">SAMN04487864_105144</name>
</gene>
<dbReference type="EMBL" id="FMYW01000005">
    <property type="protein sequence ID" value="SDC35354.1"/>
    <property type="molecule type" value="Genomic_DNA"/>
</dbReference>
<dbReference type="OrthoDB" id="9831626at2"/>